<protein>
    <submittedName>
        <fullName evidence="1">Uncharacterized protein</fullName>
    </submittedName>
</protein>
<name>A0ACB8V018_9EURO</name>
<reference evidence="1" key="1">
    <citation type="journal article" date="2022" name="bioRxiv">
        <title>Population genetic analysis of Ophidiomyces ophidiicola, the causative agent of snake fungal disease, indicates recent introductions to the USA.</title>
        <authorList>
            <person name="Ladner J.T."/>
            <person name="Palmer J.M."/>
            <person name="Ettinger C.L."/>
            <person name="Stajich J.E."/>
            <person name="Farrell T.M."/>
            <person name="Glorioso B.M."/>
            <person name="Lawson B."/>
            <person name="Price S.J."/>
            <person name="Stengle A.G."/>
            <person name="Grear D.A."/>
            <person name="Lorch J.M."/>
        </authorList>
    </citation>
    <scope>NUCLEOTIDE SEQUENCE</scope>
    <source>
        <strain evidence="1">NWHC 24266-5</strain>
    </source>
</reference>
<dbReference type="EMBL" id="JALBCA010000028">
    <property type="protein sequence ID" value="KAI2388835.1"/>
    <property type="molecule type" value="Genomic_DNA"/>
</dbReference>
<sequence>MRFTLVIALLGASSLVSAQATTPWQRISTFLRGSIENAKAPLDAQLKLFDNPPQKLNLKPLSDILEVQELVKEARNVCGGFRQPIRDITSQAQRLTKQGMKASVLLRQGRIQNLEDAVTSVHLLNREFTSAFRGFPAQVLQSCRDVFDLFDSAEKALNLASATWTGLAQGSRTNSAAITGDLCLMGRWYLRLSRTRPHRLRWRRAVLLSLAVFFIIDLLRITSYGRPSVPEPRSTLKKPIPQQRVFIASIHWNNEAILRAHWNNALLDLVRHLGPENVFVSILESGSWDGSKDALSGLDAELEKLGVQRKVVLDETTHADEIRHAPPPGVPGWIWTSRGERELRRIPYLSRLRNRVMEDLSFLQSQRGHRRFDKVLWLNDVIFTTNDVLNLLDTRSGEYAAACSLDFSKPPHYYDTFALRDASGAKAIISTWPYFLSSKSRRALISNAPVPVKSCWNGIIFFDATPFYNTPTLKFRGTADSLANYRLEGSECCLIHADNPLTPTKGVWLNPNVRVGYNEDAYRLVNPSAPATWPNLPERVGGIWSNRIARWTNMPRRTLENLIVKWRLRRWNAENKSGVEESGVHCLINEMQVLVSNGWAHV</sequence>
<proteinExistence type="predicted"/>
<gene>
    <name evidence="1" type="ORF">LOY88_002428</name>
</gene>
<comment type="caution">
    <text evidence="1">The sequence shown here is derived from an EMBL/GenBank/DDBJ whole genome shotgun (WGS) entry which is preliminary data.</text>
</comment>
<organism evidence="1">
    <name type="scientific">Ophidiomyces ophidiicola</name>
    <dbReference type="NCBI Taxonomy" id="1387563"/>
    <lineage>
        <taxon>Eukaryota</taxon>
        <taxon>Fungi</taxon>
        <taxon>Dikarya</taxon>
        <taxon>Ascomycota</taxon>
        <taxon>Pezizomycotina</taxon>
        <taxon>Eurotiomycetes</taxon>
        <taxon>Eurotiomycetidae</taxon>
        <taxon>Onygenales</taxon>
        <taxon>Onygenaceae</taxon>
        <taxon>Ophidiomyces</taxon>
    </lineage>
</organism>
<evidence type="ECO:0000313" key="1">
    <source>
        <dbReference type="EMBL" id="KAI2388835.1"/>
    </source>
</evidence>
<accession>A0ACB8V018</accession>